<dbReference type="RefSeq" id="WP_263337816.1">
    <property type="nucleotide sequence ID" value="NZ_JAGSYH010000004.1"/>
</dbReference>
<name>A0ABW1EG27_9BACT</name>
<dbReference type="Proteomes" id="UP001596091">
    <property type="component" value="Unassembled WGS sequence"/>
</dbReference>
<keyword evidence="2" id="KW-0012">Acyltransferase</keyword>
<organism evidence="2 3">
    <name type="scientific">Acidicapsa dinghuensis</name>
    <dbReference type="NCBI Taxonomy" id="2218256"/>
    <lineage>
        <taxon>Bacteria</taxon>
        <taxon>Pseudomonadati</taxon>
        <taxon>Acidobacteriota</taxon>
        <taxon>Terriglobia</taxon>
        <taxon>Terriglobales</taxon>
        <taxon>Acidobacteriaceae</taxon>
        <taxon>Acidicapsa</taxon>
    </lineage>
</organism>
<dbReference type="InterPro" id="IPR016181">
    <property type="entry name" value="Acyl_CoA_acyltransferase"/>
</dbReference>
<dbReference type="Gene3D" id="3.40.630.30">
    <property type="match status" value="1"/>
</dbReference>
<protein>
    <submittedName>
        <fullName evidence="2">GNAT family N-acetyltransferase</fullName>
        <ecNumber evidence="2">2.3.-.-</ecNumber>
    </submittedName>
</protein>
<keyword evidence="2" id="KW-0808">Transferase</keyword>
<evidence type="ECO:0000313" key="2">
    <source>
        <dbReference type="EMBL" id="MFC5861943.1"/>
    </source>
</evidence>
<proteinExistence type="predicted"/>
<reference evidence="3" key="1">
    <citation type="journal article" date="2019" name="Int. J. Syst. Evol. Microbiol.">
        <title>The Global Catalogue of Microorganisms (GCM) 10K type strain sequencing project: providing services to taxonomists for standard genome sequencing and annotation.</title>
        <authorList>
            <consortium name="The Broad Institute Genomics Platform"/>
            <consortium name="The Broad Institute Genome Sequencing Center for Infectious Disease"/>
            <person name="Wu L."/>
            <person name="Ma J."/>
        </authorList>
    </citation>
    <scope>NUCLEOTIDE SEQUENCE [LARGE SCALE GENOMIC DNA]</scope>
    <source>
        <strain evidence="3">JCM 4087</strain>
    </source>
</reference>
<dbReference type="EMBL" id="JBHSPH010000002">
    <property type="protein sequence ID" value="MFC5861943.1"/>
    <property type="molecule type" value="Genomic_DNA"/>
</dbReference>
<dbReference type="InterPro" id="IPR000182">
    <property type="entry name" value="GNAT_dom"/>
</dbReference>
<dbReference type="PROSITE" id="PS51186">
    <property type="entry name" value="GNAT"/>
    <property type="match status" value="1"/>
</dbReference>
<dbReference type="GO" id="GO:0016746">
    <property type="term" value="F:acyltransferase activity"/>
    <property type="evidence" value="ECO:0007669"/>
    <property type="project" value="UniProtKB-KW"/>
</dbReference>
<evidence type="ECO:0000313" key="3">
    <source>
        <dbReference type="Proteomes" id="UP001596091"/>
    </source>
</evidence>
<dbReference type="SUPFAM" id="SSF55729">
    <property type="entry name" value="Acyl-CoA N-acyltransferases (Nat)"/>
    <property type="match status" value="1"/>
</dbReference>
<dbReference type="CDD" id="cd04301">
    <property type="entry name" value="NAT_SF"/>
    <property type="match status" value="1"/>
</dbReference>
<dbReference type="Pfam" id="PF13527">
    <property type="entry name" value="Acetyltransf_9"/>
    <property type="match status" value="1"/>
</dbReference>
<keyword evidence="3" id="KW-1185">Reference proteome</keyword>
<comment type="caution">
    <text evidence="2">The sequence shown here is derived from an EMBL/GenBank/DDBJ whole genome shotgun (WGS) entry which is preliminary data.</text>
</comment>
<gene>
    <name evidence="2" type="ORF">ACFPT7_06535</name>
</gene>
<dbReference type="EC" id="2.3.-.-" evidence="2"/>
<feature type="domain" description="N-acetyltransferase" evidence="1">
    <location>
        <begin position="2"/>
        <end position="146"/>
    </location>
</feature>
<accession>A0ABW1EG27</accession>
<sequence length="162" mass="17506">MIDIRDESSRDWQAVFRVISLAFGQSAEAELVERLRAAGDSVISLVAEDDEEVVAHVLLSKMDAPFPALALAPVSVIPARQRSGIGTALIQSAIERARSEGWSAVFVLGDPNYYKRFGFERPAAAGFTSPYAGPHFMMLRLSLSLTVTTGELKHAPAFAAVD</sequence>
<evidence type="ECO:0000259" key="1">
    <source>
        <dbReference type="PROSITE" id="PS51186"/>
    </source>
</evidence>